<dbReference type="Proteomes" id="UP000008908">
    <property type="component" value="Chromosome"/>
</dbReference>
<dbReference type="STRING" id="886377.Murru_2332"/>
<dbReference type="SUPFAM" id="SSF49299">
    <property type="entry name" value="PKD domain"/>
    <property type="match status" value="3"/>
</dbReference>
<organism evidence="6 7">
    <name type="scientific">Allomuricauda ruestringensis (strain DSM 13258 / CIP 107369 / LMG 19739 / B1)</name>
    <name type="common">Muricauda ruestringensis</name>
    <dbReference type="NCBI Taxonomy" id="886377"/>
    <lineage>
        <taxon>Bacteria</taxon>
        <taxon>Pseudomonadati</taxon>
        <taxon>Bacteroidota</taxon>
        <taxon>Flavobacteriia</taxon>
        <taxon>Flavobacteriales</taxon>
        <taxon>Flavobacteriaceae</taxon>
        <taxon>Flagellimonas</taxon>
    </lineage>
</organism>
<evidence type="ECO:0000256" key="1">
    <source>
        <dbReference type="ARBA" id="ARBA00022441"/>
    </source>
</evidence>
<evidence type="ECO:0000313" key="6">
    <source>
        <dbReference type="EMBL" id="AEM71370.1"/>
    </source>
</evidence>
<dbReference type="Gene3D" id="2.120.10.80">
    <property type="entry name" value="Kelch-type beta propeller"/>
    <property type="match status" value="1"/>
</dbReference>
<name>G2PNJ0_ALLRU</name>
<reference evidence="6 7" key="2">
    <citation type="journal article" date="2012" name="Stand. Genomic Sci.">
        <title>Complete genome sequence of the facultatively anaerobic, appendaged bacterium Muricauda ruestringensis type strain (B1(T)).</title>
        <authorList>
            <person name="Huntemann M."/>
            <person name="Teshima H."/>
            <person name="Lapidus A."/>
            <person name="Nolan M."/>
            <person name="Lucas S."/>
            <person name="Hammon N."/>
            <person name="Deshpande S."/>
            <person name="Cheng J.F."/>
            <person name="Tapia R."/>
            <person name="Goodwin L.A."/>
            <person name="Pitluck S."/>
            <person name="Liolios K."/>
            <person name="Pagani I."/>
            <person name="Ivanova N."/>
            <person name="Mavromatis K."/>
            <person name="Mikhailova N."/>
            <person name="Pati A."/>
            <person name="Chen A."/>
            <person name="Palaniappan K."/>
            <person name="Land M."/>
            <person name="Hauser L."/>
            <person name="Pan C."/>
            <person name="Brambilla E.M."/>
            <person name="Rohde M."/>
            <person name="Spring S."/>
            <person name="Goker M."/>
            <person name="Detter J.C."/>
            <person name="Bristow J."/>
            <person name="Eisen J.A."/>
            <person name="Markowitz V."/>
            <person name="Hugenholtz P."/>
            <person name="Kyrpides N.C."/>
            <person name="Klenk H.P."/>
            <person name="Woyke T."/>
        </authorList>
    </citation>
    <scope>NUCLEOTIDE SEQUENCE [LARGE SCALE GENOMIC DNA]</scope>
    <source>
        <strain evidence="7">DSM 13258 / LMG 19739 / B1</strain>
    </source>
</reference>
<keyword evidence="2" id="KW-0732">Signal</keyword>
<proteinExistence type="predicted"/>
<dbReference type="eggNOG" id="COG3055">
    <property type="taxonomic scope" value="Bacteria"/>
</dbReference>
<dbReference type="SMART" id="SM00089">
    <property type="entry name" value="PKD"/>
    <property type="match status" value="3"/>
</dbReference>
<dbReference type="Pfam" id="PF18962">
    <property type="entry name" value="Por_Secre_tail"/>
    <property type="match status" value="1"/>
</dbReference>
<dbReference type="SUPFAM" id="SSF117281">
    <property type="entry name" value="Kelch motif"/>
    <property type="match status" value="1"/>
</dbReference>
<dbReference type="InterPro" id="IPR021720">
    <property type="entry name" value="Malectin_dom"/>
</dbReference>
<evidence type="ECO:0000256" key="4">
    <source>
        <dbReference type="SAM" id="MobiDB-lite"/>
    </source>
</evidence>
<keyword evidence="3" id="KW-0677">Repeat</keyword>
<dbReference type="PANTHER" id="PTHR24412">
    <property type="entry name" value="KELCH PROTEIN"/>
    <property type="match status" value="1"/>
</dbReference>
<feature type="domain" description="PKD" evidence="5">
    <location>
        <begin position="2078"/>
        <end position="2164"/>
    </location>
</feature>
<dbReference type="InterPro" id="IPR013783">
    <property type="entry name" value="Ig-like_fold"/>
</dbReference>
<dbReference type="InterPro" id="IPR000601">
    <property type="entry name" value="PKD_dom"/>
</dbReference>
<gene>
    <name evidence="6" type="ordered locus">Murru_2332</name>
</gene>
<dbReference type="Pfam" id="PF11721">
    <property type="entry name" value="Malectin"/>
    <property type="match status" value="1"/>
</dbReference>
<dbReference type="PANTHER" id="PTHR24412:SF489">
    <property type="entry name" value="RING FINGER DOMAIN AND KELCH REPEAT-CONTAINING PROTEIN DDB_G0271372"/>
    <property type="match status" value="1"/>
</dbReference>
<dbReference type="RefSeq" id="WP_014033651.1">
    <property type="nucleotide sequence ID" value="NC_015945.1"/>
</dbReference>
<protein>
    <submittedName>
        <fullName evidence="6">PKD domain containing protein</fullName>
    </submittedName>
</protein>
<feature type="region of interest" description="Disordered" evidence="4">
    <location>
        <begin position="313"/>
        <end position="334"/>
    </location>
</feature>
<dbReference type="NCBIfam" id="TIGR04183">
    <property type="entry name" value="Por_Secre_tail"/>
    <property type="match status" value="1"/>
</dbReference>
<feature type="domain" description="PKD" evidence="5">
    <location>
        <begin position="1780"/>
        <end position="1866"/>
    </location>
</feature>
<dbReference type="Pfam" id="PF24681">
    <property type="entry name" value="Kelch_KLHDC2_KLHL20_DRC7"/>
    <property type="match status" value="1"/>
</dbReference>
<dbReference type="Gene3D" id="2.60.40.10">
    <property type="entry name" value="Immunoglobulins"/>
    <property type="match status" value="4"/>
</dbReference>
<accession>G2PNJ0</accession>
<reference evidence="7" key="1">
    <citation type="submission" date="2011-08" db="EMBL/GenBank/DDBJ databases">
        <title>The complete genome of Muricauda ruestringensis DSM 13258.</title>
        <authorList>
            <person name="Lucas S."/>
            <person name="Han J."/>
            <person name="Lapidus A."/>
            <person name="Bruce D."/>
            <person name="Goodwin L."/>
            <person name="Pitluck S."/>
            <person name="Peters L."/>
            <person name="Kyrpides N."/>
            <person name="Mavromatis K."/>
            <person name="Ivanova N."/>
            <person name="Ovchinnikova G."/>
            <person name="Teshima H."/>
            <person name="Detter J.C."/>
            <person name="Tapia R."/>
            <person name="Han C."/>
            <person name="Land M."/>
            <person name="Hauser L."/>
            <person name="Markowitz V."/>
            <person name="Cheng J.-F."/>
            <person name="Hugenholtz P."/>
            <person name="Woyke T."/>
            <person name="Wu D."/>
            <person name="Spring S."/>
            <person name="Schroeder M."/>
            <person name="Brambilla E."/>
            <person name="Klenk H.-P."/>
            <person name="Eisen J.A."/>
        </authorList>
    </citation>
    <scope>NUCLEOTIDE SEQUENCE [LARGE SCALE GENOMIC DNA]</scope>
    <source>
        <strain evidence="7">DSM 13258 / LMG 19739 / B1</strain>
    </source>
</reference>
<dbReference type="InterPro" id="IPR022409">
    <property type="entry name" value="PKD/Chitinase_dom"/>
</dbReference>
<evidence type="ECO:0000313" key="7">
    <source>
        <dbReference type="Proteomes" id="UP000008908"/>
    </source>
</evidence>
<dbReference type="eggNOG" id="COG3291">
    <property type="taxonomic scope" value="Bacteria"/>
</dbReference>
<dbReference type="Gene3D" id="2.120.10.30">
    <property type="entry name" value="TolB, C-terminal domain"/>
    <property type="match status" value="1"/>
</dbReference>
<evidence type="ECO:0000256" key="2">
    <source>
        <dbReference type="ARBA" id="ARBA00022729"/>
    </source>
</evidence>
<dbReference type="InterPro" id="IPR011042">
    <property type="entry name" value="6-blade_b-propeller_TolB-like"/>
</dbReference>
<sequence length="2396" mass="252442">MLKYNGNEDLSGGVTGMMYGPDNRLYVTSLKGMVNIFTIERNLTNDYEVLDVEVLDDIQGIVNHDDDGSPCNGSYSQCHTRETIGIVLSGSAENPVFYVSSSDVRIGAGSGGGNGDVGLDTNSGVITRFSWTGSSWDVVDIVRGLPRSEENHATNGLDLVTIGGKEYLLVTQGGHTNGGGPSVNFVFSTEYALAAAILAIDLDAINSMPVQLDNGRQYIYDLPTLDDPTRANVNGITDPDLPGYDGVDINDPWGGNDGLNQAKVIPNGPVQILSPGYRNAYDLVVTKSGALYVTDNGANGGWGGFPVNEGTANVNNDYDPNEPGSQSYSGGEHINNKDHLQLVTTDLSTYTFWEYYGGHPNPVRANPAGAGLYTAPGDGNVGAVFRTQIFDPSSPGAGYTSDPSIALPVDWPPVPVELANVVEGDWRGPDEDNPDGPLDGEIAVWSTNTNGIAEYRASNFNGAMQGDLLATASSGNIRRVQLTSDGQLESLNQSFLSGTKGYVLAIATTDDDEIFPGTIWTGDLSGNIQVFEPLDFVECILPGNPGYDPLADNDFDGYTNQDEIDNGTDICNGGSQPSDFDSLQGGTLVSDLNDPDDDFDGIPDVDDPFQLGDPTTNGSDAFTLPVANDFFNYQQGLGGYLGLGLTGFMNNGTGNGNWLNFTDRRDDPNDPNPNDVMGGAPGIVTMHMTSGTALGTTNTQEKGLQYGAQVDVSAGVFRVTGGMVGLTGESRLYGNTAAINGELGFFIGDGTQSNYIKFVVNTNGLLVQQEINDEANLPITVSIPEPNRPETGILFHFVVNPSTGEVTFEYQIDGAAPVEIGRLTAEGSILEAIQSQGTDLALGLIGTSNTEGVELEGSWDFLNITGSSPTVVQGIADMERIVGSSDETIDLDTVFDDNLGVENLSYSVENNTNPNIGAIISDNMLTITLPATPAESTITIRATDSESLFVEMSFAVSVIEDNIILYRINAGGPEIASIDNDLVWSADQSSNNSPFLVEPGTNTTYAGTITNLDPSIDTNTTPLGIFDTERFDEASGAPNMIYSFPVSKNGNYEIHLYMGNGYSGTSQPGERIFDALIEGIDLPLLTDIDLSEKFGHASGGVISHIVKVSDGAIDIEFLHGAIQNPLVNGIEILDVSDSSTPIYVFDITNQISSPGEQLNGSLIVDANGGDGNLTYAAEGLPPGLFIEPTNGQIGGTIEANAAGGSPYTVIITVDDSDGTTEDTTMVSFQWTIDGDYFWTDKNENLNYTARHENSFVQAGDKFYLMGGRENAQTIDIYDYGTDTWTSLSNSAPFEFNHFQATEYKGLIWIIGSFKTNAFPNEIPAEFIWMFDPASQEWIQGPEIPTNRRRGSSGLVVYQDKFYVVAGNTDGHDGGYVPWFDVYDPSTGTWTALTDAPRARDHFSAVIIGDKLYVAGGRLSGGAGGVWAPTIAEVDVYDFTTGSWSTLPSGQNIPTPRGGAATVNFNNKLVVIGGEVEDEEIYGVLTDDALKITEEYDPLSGTWKRLPDMNYERHGTQAIVSGPGIHILAGAPNRGGGNQKNMEFLGVDAPEGTASQASTLQFPESVAFEDDQTLEIDLSVMDGNVGMFIRSMEISGTNASDFSIDSGELVNALLNPGQTHTITVSLNGAGAGKTATLTIDYGNSSAASIALTGTDVDSEGVVGLTLVDASTDTDLFNLVDGQQIDLGPSGGQALNIRANTLGGPGSVLFELMGPVSATQREGVAPYALFGDLSGNYNGRDLPLGNYTLTATAYNGSGSSSGVMGQPLSVNFSLVTGADGTPVAMATADVETGEAPLTVNFTGSNSTDDVGIISYEWDFGDGSALSNEADPVHTYTVAGSYDAVLTVTDGDGQTDTDTITIIANTVQSDSPISFAEADQVNGDAPLEIQFTGSNSTDDVGIISYEWDFGDGSSLSNEADPVHTYTAAGSYDAVLTVTDGDGQTDTDFVAINVSGPITEGVVSLTLVDASADTDLFNLVDGQQIDLGPSGGQALNIRANTLGGPGSVLFELMGPVSATQREGVAPYALFGDQSGNYNERDLPLGNYTLTATAYNGSGSSSGIMGQPLTVNFSLVTGTGGLPVAMATADVETGEAPLTVNFTGSDSTDDVGIISYGWDFGDGSALSNEADPVHTYTAAGSYDAMLTVTDGDGQTDTDTVTINVSGPITEGVVSLTLVDASSDTDLFDLVDGQQIDLGPSGGQSLNIRANTLGVAGSVLFELTGPVSATQREGVAPYALFGDLSGNYNERDLPLGNYTLTATAYNGSGSSSGIMGQPLMIDFSIVSGLTGKASSSNMDNALVESEPQFKVESKDVPFEIIMFPNPGATEVTISTNSLNSDLKGVRIFDATGQLVRSFNPSEYRDGRNDYKLPVNSLQAGVYHLGILTYDGGTYFKQLIIRK</sequence>
<dbReference type="HOGENOM" id="CLU_226141_0_0_10"/>
<dbReference type="SUPFAM" id="SSF50952">
    <property type="entry name" value="Soluble quinoprotein glucose dehydrogenase"/>
    <property type="match status" value="1"/>
</dbReference>
<dbReference type="Pfam" id="PF18911">
    <property type="entry name" value="PKD_4"/>
    <property type="match status" value="3"/>
</dbReference>
<dbReference type="EMBL" id="CP002999">
    <property type="protein sequence ID" value="AEM71370.1"/>
    <property type="molecule type" value="Genomic_DNA"/>
</dbReference>
<dbReference type="InterPro" id="IPR026444">
    <property type="entry name" value="Secre_tail"/>
</dbReference>
<dbReference type="InterPro" id="IPR006652">
    <property type="entry name" value="Kelch_1"/>
</dbReference>
<dbReference type="InterPro" id="IPR035986">
    <property type="entry name" value="PKD_dom_sf"/>
</dbReference>
<dbReference type="SMART" id="SM00612">
    <property type="entry name" value="Kelch"/>
    <property type="match status" value="5"/>
</dbReference>
<feature type="compositionally biased region" description="Polar residues" evidence="4">
    <location>
        <begin position="313"/>
        <end position="329"/>
    </location>
</feature>
<feature type="domain" description="PKD" evidence="5">
    <location>
        <begin position="1869"/>
        <end position="1955"/>
    </location>
</feature>
<dbReference type="PROSITE" id="PS50093">
    <property type="entry name" value="PKD"/>
    <property type="match status" value="3"/>
</dbReference>
<keyword evidence="1" id="KW-0880">Kelch repeat</keyword>
<dbReference type="CDD" id="cd00146">
    <property type="entry name" value="PKD"/>
    <property type="match status" value="3"/>
</dbReference>
<keyword evidence="7" id="KW-1185">Reference proteome</keyword>
<dbReference type="Gene3D" id="2.60.120.430">
    <property type="entry name" value="Galactose-binding lectin"/>
    <property type="match status" value="1"/>
</dbReference>
<dbReference type="InterPro" id="IPR011041">
    <property type="entry name" value="Quinoprot_gluc/sorb_DH_b-prop"/>
</dbReference>
<dbReference type="InterPro" id="IPR015915">
    <property type="entry name" value="Kelch-typ_b-propeller"/>
</dbReference>
<dbReference type="Pfam" id="PF05345">
    <property type="entry name" value="He_PIG"/>
    <property type="match status" value="1"/>
</dbReference>
<evidence type="ECO:0000259" key="5">
    <source>
        <dbReference type="PROSITE" id="PS50093"/>
    </source>
</evidence>
<evidence type="ECO:0000256" key="3">
    <source>
        <dbReference type="ARBA" id="ARBA00022737"/>
    </source>
</evidence>
<dbReference type="KEGG" id="mrs:Murru_2332"/>